<evidence type="ECO:0000313" key="2">
    <source>
        <dbReference type="EMBL" id="KAH1048000.1"/>
    </source>
</evidence>
<dbReference type="Pfam" id="PF13456">
    <property type="entry name" value="RVT_3"/>
    <property type="match status" value="1"/>
</dbReference>
<dbReference type="Proteomes" id="UP000828251">
    <property type="component" value="Unassembled WGS sequence"/>
</dbReference>
<sequence length="95" mass="10629">MHLSTDGALVRDNGDALVSGVLRDQYGDCILGFNHYLRRCTTFEGELWGILNGFLVLLNKGIRRAIIQIDNLEVVKSLQSNPMVDSKITVLKKIQ</sequence>
<dbReference type="InterPro" id="IPR044730">
    <property type="entry name" value="RNase_H-like_dom_plant"/>
</dbReference>
<dbReference type="GO" id="GO:0004523">
    <property type="term" value="F:RNA-DNA hybrid ribonuclease activity"/>
    <property type="evidence" value="ECO:0007669"/>
    <property type="project" value="InterPro"/>
</dbReference>
<dbReference type="InterPro" id="IPR002156">
    <property type="entry name" value="RNaseH_domain"/>
</dbReference>
<dbReference type="InterPro" id="IPR012337">
    <property type="entry name" value="RNaseH-like_sf"/>
</dbReference>
<dbReference type="GO" id="GO:0003676">
    <property type="term" value="F:nucleic acid binding"/>
    <property type="evidence" value="ECO:0007669"/>
    <property type="project" value="InterPro"/>
</dbReference>
<gene>
    <name evidence="2" type="ORF">J1N35_038784</name>
</gene>
<keyword evidence="3" id="KW-1185">Reference proteome</keyword>
<dbReference type="PANTHER" id="PTHR47723:SF13">
    <property type="entry name" value="PUTATIVE-RELATED"/>
    <property type="match status" value="1"/>
</dbReference>
<dbReference type="PANTHER" id="PTHR47723">
    <property type="entry name" value="OS05G0353850 PROTEIN"/>
    <property type="match status" value="1"/>
</dbReference>
<reference evidence="2 3" key="1">
    <citation type="journal article" date="2021" name="Plant Biotechnol. J.">
        <title>Multi-omics assisted identification of the key and species-specific regulatory components of drought-tolerant mechanisms in Gossypium stocksii.</title>
        <authorList>
            <person name="Yu D."/>
            <person name="Ke L."/>
            <person name="Zhang D."/>
            <person name="Wu Y."/>
            <person name="Sun Y."/>
            <person name="Mei J."/>
            <person name="Sun J."/>
            <person name="Sun Y."/>
        </authorList>
    </citation>
    <scope>NUCLEOTIDE SEQUENCE [LARGE SCALE GENOMIC DNA]</scope>
    <source>
        <strain evidence="3">cv. E1</strain>
        <tissue evidence="2">Leaf</tissue>
    </source>
</reference>
<dbReference type="SUPFAM" id="SSF53098">
    <property type="entry name" value="Ribonuclease H-like"/>
    <property type="match status" value="1"/>
</dbReference>
<comment type="caution">
    <text evidence="2">The sequence shown here is derived from an EMBL/GenBank/DDBJ whole genome shotgun (WGS) entry which is preliminary data.</text>
</comment>
<evidence type="ECO:0000259" key="1">
    <source>
        <dbReference type="Pfam" id="PF13456"/>
    </source>
</evidence>
<dbReference type="CDD" id="cd06222">
    <property type="entry name" value="RNase_H_like"/>
    <property type="match status" value="1"/>
</dbReference>
<dbReference type="AlphaFoldDB" id="A0A9D3UN44"/>
<feature type="domain" description="RNase H type-1" evidence="1">
    <location>
        <begin position="5"/>
        <end position="83"/>
    </location>
</feature>
<dbReference type="OrthoDB" id="1002604at2759"/>
<name>A0A9D3UN44_9ROSI</name>
<dbReference type="InterPro" id="IPR053151">
    <property type="entry name" value="RNase_H-like"/>
</dbReference>
<accession>A0A9D3UN44</accession>
<proteinExistence type="predicted"/>
<dbReference type="EMBL" id="JAIQCV010000011">
    <property type="protein sequence ID" value="KAH1048000.1"/>
    <property type="molecule type" value="Genomic_DNA"/>
</dbReference>
<evidence type="ECO:0000313" key="3">
    <source>
        <dbReference type="Proteomes" id="UP000828251"/>
    </source>
</evidence>
<organism evidence="2 3">
    <name type="scientific">Gossypium stocksii</name>
    <dbReference type="NCBI Taxonomy" id="47602"/>
    <lineage>
        <taxon>Eukaryota</taxon>
        <taxon>Viridiplantae</taxon>
        <taxon>Streptophyta</taxon>
        <taxon>Embryophyta</taxon>
        <taxon>Tracheophyta</taxon>
        <taxon>Spermatophyta</taxon>
        <taxon>Magnoliopsida</taxon>
        <taxon>eudicotyledons</taxon>
        <taxon>Gunneridae</taxon>
        <taxon>Pentapetalae</taxon>
        <taxon>rosids</taxon>
        <taxon>malvids</taxon>
        <taxon>Malvales</taxon>
        <taxon>Malvaceae</taxon>
        <taxon>Malvoideae</taxon>
        <taxon>Gossypium</taxon>
    </lineage>
</organism>
<protein>
    <recommendedName>
        <fullName evidence="1">RNase H type-1 domain-containing protein</fullName>
    </recommendedName>
</protein>
<dbReference type="Gene3D" id="3.30.420.10">
    <property type="entry name" value="Ribonuclease H-like superfamily/Ribonuclease H"/>
    <property type="match status" value="1"/>
</dbReference>
<dbReference type="InterPro" id="IPR036397">
    <property type="entry name" value="RNaseH_sf"/>
</dbReference>